<gene>
    <name evidence="1" type="ORF">HT585_21920</name>
</gene>
<dbReference type="RefSeq" id="WP_176354933.1">
    <property type="nucleotide sequence ID" value="NZ_JABWDU010000006.1"/>
</dbReference>
<dbReference type="AlphaFoldDB" id="A0A7Y6Q9H7"/>
<dbReference type="Pfam" id="PF20321">
    <property type="entry name" value="DUF6616"/>
    <property type="match status" value="1"/>
</dbReference>
<reference evidence="1 2" key="1">
    <citation type="submission" date="2020-06" db="EMBL/GenBank/DDBJ databases">
        <authorList>
            <person name="Grouzdev D.S."/>
        </authorList>
    </citation>
    <scope>NUCLEOTIDE SEQUENCE [LARGE SCALE GENOMIC DNA]</scope>
    <source>
        <strain evidence="1 2">HO-A22</strain>
    </source>
</reference>
<organism evidence="1 2">
    <name type="scientific">Ensifer oleiphilus</name>
    <dbReference type="NCBI Taxonomy" id="2742698"/>
    <lineage>
        <taxon>Bacteria</taxon>
        <taxon>Pseudomonadati</taxon>
        <taxon>Pseudomonadota</taxon>
        <taxon>Alphaproteobacteria</taxon>
        <taxon>Hyphomicrobiales</taxon>
        <taxon>Rhizobiaceae</taxon>
        <taxon>Sinorhizobium/Ensifer group</taxon>
        <taxon>Ensifer</taxon>
    </lineage>
</organism>
<keyword evidence="2" id="KW-1185">Reference proteome</keyword>
<dbReference type="Proteomes" id="UP000520198">
    <property type="component" value="Unassembled WGS sequence"/>
</dbReference>
<name>A0A7Y6Q9H7_9HYPH</name>
<sequence length="114" mass="12146">MTHYLSELYTPKQTWLALDPAGRHRFFEAVGSGLADLSDLGVEAVAFGEVDAGTLHAAPHAYFAIWRFPDEAALDALVSGIVASGWHDYFETINAAGSAVDLPGHFAQLTATNG</sequence>
<proteinExistence type="predicted"/>
<dbReference type="EMBL" id="JABWDU010000006">
    <property type="protein sequence ID" value="NVD41529.1"/>
    <property type="molecule type" value="Genomic_DNA"/>
</dbReference>
<evidence type="ECO:0000313" key="1">
    <source>
        <dbReference type="EMBL" id="NVD41529.1"/>
    </source>
</evidence>
<dbReference type="InterPro" id="IPR046724">
    <property type="entry name" value="DUF6616"/>
</dbReference>
<accession>A0A7Y6Q9H7</accession>
<protein>
    <submittedName>
        <fullName evidence="1">Uncharacterized protein</fullName>
    </submittedName>
</protein>
<comment type="caution">
    <text evidence="1">The sequence shown here is derived from an EMBL/GenBank/DDBJ whole genome shotgun (WGS) entry which is preliminary data.</text>
</comment>
<evidence type="ECO:0000313" key="2">
    <source>
        <dbReference type="Proteomes" id="UP000520198"/>
    </source>
</evidence>